<protein>
    <submittedName>
        <fullName evidence="3">DUF4190 domain-containing protein</fullName>
    </submittedName>
</protein>
<comment type="caution">
    <text evidence="3">The sequence shown here is derived from an EMBL/GenBank/DDBJ whole genome shotgun (WGS) entry which is preliminary data.</text>
</comment>
<dbReference type="EMBL" id="JAANNP010000126">
    <property type="protein sequence ID" value="NHC16292.1"/>
    <property type="molecule type" value="Genomic_DNA"/>
</dbReference>
<dbReference type="Proteomes" id="UP000800981">
    <property type="component" value="Unassembled WGS sequence"/>
</dbReference>
<dbReference type="Pfam" id="PF13828">
    <property type="entry name" value="DUF4190"/>
    <property type="match status" value="1"/>
</dbReference>
<gene>
    <name evidence="3" type="ORF">G9H71_21130</name>
</gene>
<proteinExistence type="predicted"/>
<reference evidence="3 4" key="1">
    <citation type="submission" date="2020-03" db="EMBL/GenBank/DDBJ databases">
        <title>Two novel Motilibacter sp.</title>
        <authorList>
            <person name="Liu S."/>
        </authorList>
    </citation>
    <scope>NUCLEOTIDE SEQUENCE [LARGE SCALE GENOMIC DNA]</scope>
    <source>
        <strain evidence="3 4">E257</strain>
    </source>
</reference>
<keyword evidence="1" id="KW-0812">Transmembrane</keyword>
<feature type="transmembrane region" description="Helical" evidence="1">
    <location>
        <begin position="6"/>
        <end position="36"/>
    </location>
</feature>
<evidence type="ECO:0000256" key="1">
    <source>
        <dbReference type="SAM" id="Phobius"/>
    </source>
</evidence>
<dbReference type="InterPro" id="IPR025241">
    <property type="entry name" value="DUF4190"/>
</dbReference>
<accession>A0ABX0H3H8</accession>
<name>A0ABX0H3H8_9ACTN</name>
<evidence type="ECO:0000313" key="3">
    <source>
        <dbReference type="EMBL" id="NHC16292.1"/>
    </source>
</evidence>
<evidence type="ECO:0000259" key="2">
    <source>
        <dbReference type="Pfam" id="PF13828"/>
    </source>
</evidence>
<keyword evidence="4" id="KW-1185">Reference proteome</keyword>
<organism evidence="3 4">
    <name type="scientific">Motilibacter deserti</name>
    <dbReference type="NCBI Taxonomy" id="2714956"/>
    <lineage>
        <taxon>Bacteria</taxon>
        <taxon>Bacillati</taxon>
        <taxon>Actinomycetota</taxon>
        <taxon>Actinomycetes</taxon>
        <taxon>Motilibacterales</taxon>
        <taxon>Motilibacteraceae</taxon>
        <taxon>Motilibacter</taxon>
    </lineage>
</organism>
<feature type="transmembrane region" description="Helical" evidence="1">
    <location>
        <begin position="48"/>
        <end position="74"/>
    </location>
</feature>
<evidence type="ECO:0000313" key="4">
    <source>
        <dbReference type="Proteomes" id="UP000800981"/>
    </source>
</evidence>
<sequence length="111" mass="11209">MAIAALILGILALLTGWLVVGSLFGLIAIVLGIVGLRRAKGGVGGKGMSIAGIVLGVLGILTTVLVIAAGVALFNSDEFQNLQDCLQSAGNDQAAVEDCQREFNSGVTNGQ</sequence>
<feature type="domain" description="DUF4190" evidence="2">
    <location>
        <begin position="1"/>
        <end position="65"/>
    </location>
</feature>
<keyword evidence="1" id="KW-1133">Transmembrane helix</keyword>
<keyword evidence="1" id="KW-0472">Membrane</keyword>